<protein>
    <submittedName>
        <fullName evidence="1">Uncharacterized protein</fullName>
    </submittedName>
</protein>
<evidence type="ECO:0000313" key="1">
    <source>
        <dbReference type="EMBL" id="MBR0671725.1"/>
    </source>
</evidence>
<dbReference type="RefSeq" id="WP_211862100.1">
    <property type="nucleotide sequence ID" value="NZ_JAAEDM010000024.1"/>
</dbReference>
<keyword evidence="2" id="KW-1185">Reference proteome</keyword>
<comment type="caution">
    <text evidence="1">The sequence shown here is derived from an EMBL/GenBank/DDBJ whole genome shotgun (WGS) entry which is preliminary data.</text>
</comment>
<reference evidence="1" key="2">
    <citation type="journal article" date="2021" name="Syst. Appl. Microbiol.">
        <title>Roseomonas hellenica sp. nov., isolated from roots of wild-growing Alkanna tinctoria.</title>
        <authorList>
            <person name="Rat A."/>
            <person name="Naranjo H.D."/>
            <person name="Lebbe L."/>
            <person name="Cnockaert M."/>
            <person name="Krigas N."/>
            <person name="Grigoriadou K."/>
            <person name="Maloupa E."/>
            <person name="Willems A."/>
        </authorList>
    </citation>
    <scope>NUCLEOTIDE SEQUENCE</scope>
    <source>
        <strain evidence="1">LMG 31231</strain>
    </source>
</reference>
<gene>
    <name evidence="1" type="ORF">GXW76_11125</name>
</gene>
<organism evidence="1 2">
    <name type="scientific">Neoroseomonas soli</name>
    <dbReference type="NCBI Taxonomy" id="1081025"/>
    <lineage>
        <taxon>Bacteria</taxon>
        <taxon>Pseudomonadati</taxon>
        <taxon>Pseudomonadota</taxon>
        <taxon>Alphaproteobacteria</taxon>
        <taxon>Acetobacterales</taxon>
        <taxon>Acetobacteraceae</taxon>
        <taxon>Neoroseomonas</taxon>
    </lineage>
</organism>
<accession>A0A9X9WX46</accession>
<dbReference type="Proteomes" id="UP001138751">
    <property type="component" value="Unassembled WGS sequence"/>
</dbReference>
<name>A0A9X9WX46_9PROT</name>
<sequence>MPTHLVGWPGAEGNLEKHKPAEAWERAPSYLVQAGECPCLDAHALQELTQASGRARAQERTVRIAELKAKYPDFWGKRGTAKVIASLETADGNPLMERTVRKYFRDG</sequence>
<evidence type="ECO:0000313" key="2">
    <source>
        <dbReference type="Proteomes" id="UP001138751"/>
    </source>
</evidence>
<proteinExistence type="predicted"/>
<reference evidence="1" key="1">
    <citation type="submission" date="2020-01" db="EMBL/GenBank/DDBJ databases">
        <authorList>
            <person name="Rat A."/>
        </authorList>
    </citation>
    <scope>NUCLEOTIDE SEQUENCE</scope>
    <source>
        <strain evidence="1">LMG 31231</strain>
    </source>
</reference>
<dbReference type="EMBL" id="JAAEDM010000024">
    <property type="protein sequence ID" value="MBR0671725.1"/>
    <property type="molecule type" value="Genomic_DNA"/>
</dbReference>
<dbReference type="AlphaFoldDB" id="A0A9X9WX46"/>